<organism evidence="3 4">
    <name type="scientific">Eiseniibacteriota bacterium</name>
    <dbReference type="NCBI Taxonomy" id="2212470"/>
    <lineage>
        <taxon>Bacteria</taxon>
        <taxon>Candidatus Eiseniibacteriota</taxon>
    </lineage>
</organism>
<dbReference type="Gene3D" id="3.30.1870.10">
    <property type="entry name" value="EreA-like, domain 2"/>
    <property type="match status" value="1"/>
</dbReference>
<evidence type="ECO:0000313" key="2">
    <source>
        <dbReference type="EMBL" id="TMQ55703.1"/>
    </source>
</evidence>
<dbReference type="Gene3D" id="2.60.120.260">
    <property type="entry name" value="Galactose-binding domain-like"/>
    <property type="match status" value="1"/>
</dbReference>
<accession>A0A538THY7</accession>
<sequence>MAIGLLAALVGPIAHSGPALAQDGAVVDWIRRTAQPCESCEPRDDHQDLASLRQIVGNAHVVALGEGTVGTREFVQLKHRIIEYLASEMGFSAVAIPANMPETRALNDYIQTGKGDPRALISWYWLKYWPLNTEEMLAFVEWMRAYNASGRGRPLQLVGFDMIKPNLPTDVVREYLRRVDPEWADSLEALSRALTRARQTRAQSVSLQGDFPAVDAAGHHVRLSGWIRTENVSDYAGLWCRADAGDAMVVFNNMERQPVKGTRGWQRYALELDIPANADHVVFGAQMPGTGRAWFDSLGIEIDGKPWSDPNKFDLPMESAGGPIGFQLTPGPGYDIRMDDSTAAVGRRSLRLSSVEGFVPPDPTPLWAAAEKCASRIVQRFESEGQRYRRASSDDETAWAARNAHLLLQRTRVSLQEGSRDSSIAANVEWIMERLPKQSKIVVWAHNDEVARTPGSMGDWLAKRFGKDMVVVGFATNEGQCTTAKTSAANLEATEIQPGPDGSFEALARASGVPRFLLDLRRAKPGSQIAARLHEGLTLRSIGLSTPKQEFFPAALSREFDVIAWVEKTQATRTLATH</sequence>
<dbReference type="GO" id="GO:0046677">
    <property type="term" value="P:response to antibiotic"/>
    <property type="evidence" value="ECO:0007669"/>
    <property type="project" value="InterPro"/>
</dbReference>
<dbReference type="Proteomes" id="UP000317366">
    <property type="component" value="Unassembled WGS sequence"/>
</dbReference>
<proteinExistence type="predicted"/>
<dbReference type="Proteomes" id="UP000319829">
    <property type="component" value="Unassembled WGS sequence"/>
</dbReference>
<dbReference type="CDD" id="cd14728">
    <property type="entry name" value="Ere-like"/>
    <property type="match status" value="1"/>
</dbReference>
<protein>
    <submittedName>
        <fullName evidence="3">Erythromycin esterase family protein</fullName>
    </submittedName>
</protein>
<dbReference type="SUPFAM" id="SSF159501">
    <property type="entry name" value="EreA/ChaN-like"/>
    <property type="match status" value="2"/>
</dbReference>
<evidence type="ECO:0000313" key="3">
    <source>
        <dbReference type="EMBL" id="TMQ63230.1"/>
    </source>
</evidence>
<dbReference type="PANTHER" id="PTHR31299:SF0">
    <property type="entry name" value="ESTERASE, PUTATIVE (AFU_ORTHOLOGUE AFUA_1G05850)-RELATED"/>
    <property type="match status" value="1"/>
</dbReference>
<feature type="chain" id="PRO_5039810612" evidence="1">
    <location>
        <begin position="22"/>
        <end position="578"/>
    </location>
</feature>
<dbReference type="PIRSF" id="PIRSF036794">
    <property type="entry name" value="UCP_erythr_ester"/>
    <property type="match status" value="1"/>
</dbReference>
<gene>
    <name evidence="2" type="ORF">E6K74_02625</name>
    <name evidence="3" type="ORF">E6K77_05740</name>
</gene>
<reference evidence="4 5" key="1">
    <citation type="journal article" date="2019" name="Nat. Microbiol.">
        <title>Mediterranean grassland soil C-N compound turnover is dependent on rainfall and depth, and is mediated by genomically divergent microorganisms.</title>
        <authorList>
            <person name="Diamond S."/>
            <person name="Andeer P.F."/>
            <person name="Li Z."/>
            <person name="Crits-Christoph A."/>
            <person name="Burstein D."/>
            <person name="Anantharaman K."/>
            <person name="Lane K.R."/>
            <person name="Thomas B.C."/>
            <person name="Pan C."/>
            <person name="Northen T.R."/>
            <person name="Banfield J.F."/>
        </authorList>
    </citation>
    <scope>NUCLEOTIDE SEQUENCE [LARGE SCALE GENOMIC DNA]</scope>
    <source>
        <strain evidence="2">WS_4</strain>
        <strain evidence="3">WS_7</strain>
    </source>
</reference>
<keyword evidence="1" id="KW-0732">Signal</keyword>
<evidence type="ECO:0000313" key="5">
    <source>
        <dbReference type="Proteomes" id="UP000319829"/>
    </source>
</evidence>
<dbReference type="InterPro" id="IPR007815">
    <property type="entry name" value="Emycin_Estase"/>
</dbReference>
<dbReference type="EMBL" id="VBOX01000062">
    <property type="protein sequence ID" value="TMQ63230.1"/>
    <property type="molecule type" value="Genomic_DNA"/>
</dbReference>
<feature type="signal peptide" evidence="1">
    <location>
        <begin position="1"/>
        <end position="21"/>
    </location>
</feature>
<dbReference type="InterPro" id="IPR014622">
    <property type="entry name" value="UCP036794_erythomycin"/>
</dbReference>
<dbReference type="Pfam" id="PF05139">
    <property type="entry name" value="Erythro_esteras"/>
    <property type="match status" value="2"/>
</dbReference>
<dbReference type="Gene3D" id="3.40.1660.10">
    <property type="entry name" value="EreA-like (biosynthetic domain)"/>
    <property type="match status" value="1"/>
</dbReference>
<dbReference type="InterPro" id="IPR052036">
    <property type="entry name" value="Hydrolase/PRTase-associated"/>
</dbReference>
<dbReference type="AlphaFoldDB" id="A0A538THY7"/>
<evidence type="ECO:0000313" key="4">
    <source>
        <dbReference type="Proteomes" id="UP000317366"/>
    </source>
</evidence>
<dbReference type="EMBL" id="VBOU01000016">
    <property type="protein sequence ID" value="TMQ55703.1"/>
    <property type="molecule type" value="Genomic_DNA"/>
</dbReference>
<comment type="caution">
    <text evidence="3">The sequence shown here is derived from an EMBL/GenBank/DDBJ whole genome shotgun (WGS) entry which is preliminary data.</text>
</comment>
<name>A0A538THY7_UNCEI</name>
<dbReference type="PANTHER" id="PTHR31299">
    <property type="entry name" value="ESTERASE, PUTATIVE (AFU_ORTHOLOGUE AFUA_1G05850)-RELATED"/>
    <property type="match status" value="1"/>
</dbReference>
<evidence type="ECO:0000256" key="1">
    <source>
        <dbReference type="SAM" id="SignalP"/>
    </source>
</evidence>